<dbReference type="SUPFAM" id="SSF51197">
    <property type="entry name" value="Clavaminate synthase-like"/>
    <property type="match status" value="1"/>
</dbReference>
<evidence type="ECO:0000256" key="5">
    <source>
        <dbReference type="ARBA" id="ARBA00023015"/>
    </source>
</evidence>
<dbReference type="InterPro" id="IPR003347">
    <property type="entry name" value="JmjC_dom"/>
</dbReference>
<dbReference type="GO" id="GO:0040029">
    <property type="term" value="P:epigenetic regulation of gene expression"/>
    <property type="evidence" value="ECO:0007669"/>
    <property type="project" value="UniProtKB-ARBA"/>
</dbReference>
<evidence type="ECO:0000256" key="3">
    <source>
        <dbReference type="ARBA" id="ARBA00023002"/>
    </source>
</evidence>
<keyword evidence="3" id="KW-0560">Oxidoreductase</keyword>
<comment type="caution">
    <text evidence="11">The sequence shown here is derived from an EMBL/GenBank/DDBJ whole genome shotgun (WGS) entry which is preliminary data.</text>
</comment>
<sequence>MVERRVTLSNEARNGLEFLKRKRLQRAKSITTATQTSIANMMNRSGGDALRASASCGMRLHGNLDAFSKRKVDKFDTSDLEWTDKIPECPVYSPTKEEFEDPLIYLQKIAPEASKYGICKIISPLSASVPAGVVLMKEKAGFKFTTRVQPLRLAEWDTEDKVTFFMSGRNYTFRDFEKMANKVFARRYCSAGCLPATYLEKEFWQEIGCGKMETVEYACDVDGSAFSSSPSDQLGNSKWNLKKLSRLPKSILRLLETSIPGVTEPMLYIGMLFSMFAWHVEDHYLYSINYHHCGASKTWYGVPGHAALEFERVVREHVYTNDILSSDGEDGAFDVLLGKTTLFPPNILLEHEVPVYKAVQKPGEFIITFPRAYHAGFSHGFNCGEAVNFAIGDWFPLGAIASRRYALLNRIPLLPHEELLCKEAMLLHASLELEDSDFPSSDLFSQNSIKISFVNLMRFQHCVQWLLMKSRACISVSSHSHGTILCSLCKRDCYIAYVDCNCGMHHHPVCLRHDVDSLDFICGTKHTLYLREDIMEMEAAAKMFEEEDGIFDELSKQTKSGQNMYSYPLSNMFQRAEANGYAPYCELKLDSVIEFYTTPEHTTNNQEYSTQSQSVSGHCSENHKPVVSEVSFSSAASTICSLSEPLDSSCAPNNVEGHTDNNLAIVDSEEFGEGISNTVCESSLSAAQYHESSVKLKGDLQRFETKPIVDESDDSDSEIFRVKRPSSLKAERRNMHDVMPSKHSEQQGLKRLKKVLPEAKSGQPTDFSRTNESSYKCSLTVNHKVDGEISSRDRFAKGNGIPVSVRYRKLGNEEMSMQRDHHRRDRLQQTFREPPSIEIGPKRLKVRGPSYLGIDNRLN</sequence>
<organism evidence="11 12">
    <name type="scientific">Canavalia gladiata</name>
    <name type="common">Sword bean</name>
    <name type="synonym">Dolichos gladiatus</name>
    <dbReference type="NCBI Taxonomy" id="3824"/>
    <lineage>
        <taxon>Eukaryota</taxon>
        <taxon>Viridiplantae</taxon>
        <taxon>Streptophyta</taxon>
        <taxon>Embryophyta</taxon>
        <taxon>Tracheophyta</taxon>
        <taxon>Spermatophyta</taxon>
        <taxon>Magnoliopsida</taxon>
        <taxon>eudicotyledons</taxon>
        <taxon>Gunneridae</taxon>
        <taxon>Pentapetalae</taxon>
        <taxon>rosids</taxon>
        <taxon>fabids</taxon>
        <taxon>Fabales</taxon>
        <taxon>Fabaceae</taxon>
        <taxon>Papilionoideae</taxon>
        <taxon>50 kb inversion clade</taxon>
        <taxon>NPAAA clade</taxon>
        <taxon>indigoferoid/millettioid clade</taxon>
        <taxon>Phaseoleae</taxon>
        <taxon>Canavalia</taxon>
    </lineage>
</organism>
<keyword evidence="12" id="KW-1185">Reference proteome</keyword>
<proteinExistence type="predicted"/>
<dbReference type="InterPro" id="IPR003349">
    <property type="entry name" value="JmjN"/>
</dbReference>
<evidence type="ECO:0000256" key="4">
    <source>
        <dbReference type="ARBA" id="ARBA00023004"/>
    </source>
</evidence>
<dbReference type="AlphaFoldDB" id="A0AAN9JZP5"/>
<evidence type="ECO:0000256" key="7">
    <source>
        <dbReference type="ARBA" id="ARBA00023242"/>
    </source>
</evidence>
<dbReference type="PANTHER" id="PTHR10694">
    <property type="entry name" value="LYSINE-SPECIFIC DEMETHYLASE"/>
    <property type="match status" value="1"/>
</dbReference>
<keyword evidence="6" id="KW-0804">Transcription</keyword>
<feature type="region of interest" description="Disordered" evidence="8">
    <location>
        <begin position="816"/>
        <end position="842"/>
    </location>
</feature>
<dbReference type="PROSITE" id="PS51184">
    <property type="entry name" value="JMJC"/>
    <property type="match status" value="1"/>
</dbReference>
<dbReference type="GO" id="GO:0000785">
    <property type="term" value="C:chromatin"/>
    <property type="evidence" value="ECO:0007669"/>
    <property type="project" value="TreeGrafter"/>
</dbReference>
<name>A0AAN9JZP5_CANGL</name>
<dbReference type="GO" id="GO:0141052">
    <property type="term" value="F:histone H3 demethylase activity"/>
    <property type="evidence" value="ECO:0007669"/>
    <property type="project" value="UniProtKB-ARBA"/>
</dbReference>
<reference evidence="11 12" key="1">
    <citation type="submission" date="2024-01" db="EMBL/GenBank/DDBJ databases">
        <title>The genomes of 5 underutilized Papilionoideae crops provide insights into root nodulation and disease resistanc.</title>
        <authorList>
            <person name="Jiang F."/>
        </authorList>
    </citation>
    <scope>NUCLEOTIDE SEQUENCE [LARGE SCALE GENOMIC DNA]</scope>
    <source>
        <strain evidence="11">LVBAO_FW01</strain>
        <tissue evidence="11">Leaves</tissue>
    </source>
</reference>
<evidence type="ECO:0000259" key="10">
    <source>
        <dbReference type="PROSITE" id="PS51184"/>
    </source>
</evidence>
<accession>A0AAN9JZP5</accession>
<evidence type="ECO:0000259" key="9">
    <source>
        <dbReference type="PROSITE" id="PS51183"/>
    </source>
</evidence>
<dbReference type="GO" id="GO:0016491">
    <property type="term" value="F:oxidoreductase activity"/>
    <property type="evidence" value="ECO:0007669"/>
    <property type="project" value="UniProtKB-KW"/>
</dbReference>
<dbReference type="GO" id="GO:0046872">
    <property type="term" value="F:metal ion binding"/>
    <property type="evidence" value="ECO:0007669"/>
    <property type="project" value="UniProtKB-KW"/>
</dbReference>
<dbReference type="InterPro" id="IPR004198">
    <property type="entry name" value="Znf_C5HC2"/>
</dbReference>
<dbReference type="SMART" id="SM00545">
    <property type="entry name" value="JmjN"/>
    <property type="match status" value="1"/>
</dbReference>
<evidence type="ECO:0000256" key="2">
    <source>
        <dbReference type="ARBA" id="ARBA00022723"/>
    </source>
</evidence>
<keyword evidence="4" id="KW-0408">Iron</keyword>
<dbReference type="PANTHER" id="PTHR10694:SF33">
    <property type="entry name" value="LYSINE-SPECIFIC DEMETHYLASE 5"/>
    <property type="match status" value="1"/>
</dbReference>
<keyword evidence="7" id="KW-0539">Nucleus</keyword>
<evidence type="ECO:0000256" key="6">
    <source>
        <dbReference type="ARBA" id="ARBA00023163"/>
    </source>
</evidence>
<keyword evidence="2" id="KW-0479">Metal-binding</keyword>
<keyword evidence="5" id="KW-0805">Transcription regulation</keyword>
<feature type="domain" description="JmjC" evidence="10">
    <location>
        <begin position="236"/>
        <end position="406"/>
    </location>
</feature>
<comment type="cofactor">
    <cofactor evidence="1">
        <name>Fe(2+)</name>
        <dbReference type="ChEBI" id="CHEBI:29033"/>
    </cofactor>
</comment>
<dbReference type="Pfam" id="PF02928">
    <property type="entry name" value="zf-C5HC2"/>
    <property type="match status" value="1"/>
</dbReference>
<evidence type="ECO:0000256" key="1">
    <source>
        <dbReference type="ARBA" id="ARBA00001954"/>
    </source>
</evidence>
<dbReference type="SMART" id="SM00558">
    <property type="entry name" value="JmjC"/>
    <property type="match status" value="1"/>
</dbReference>
<dbReference type="GO" id="GO:0005634">
    <property type="term" value="C:nucleus"/>
    <property type="evidence" value="ECO:0007669"/>
    <property type="project" value="TreeGrafter"/>
</dbReference>
<gene>
    <name evidence="11" type="ORF">VNO77_40288</name>
</gene>
<evidence type="ECO:0000313" key="11">
    <source>
        <dbReference type="EMBL" id="KAK7307331.1"/>
    </source>
</evidence>
<dbReference type="Proteomes" id="UP001367508">
    <property type="component" value="Unassembled WGS sequence"/>
</dbReference>
<evidence type="ECO:0000256" key="8">
    <source>
        <dbReference type="SAM" id="MobiDB-lite"/>
    </source>
</evidence>
<dbReference type="Gene3D" id="2.60.120.650">
    <property type="entry name" value="Cupin"/>
    <property type="match status" value="1"/>
</dbReference>
<feature type="domain" description="JmjN" evidence="9">
    <location>
        <begin position="89"/>
        <end position="130"/>
    </location>
</feature>
<dbReference type="EMBL" id="JAYMYQ010000010">
    <property type="protein sequence ID" value="KAK7307331.1"/>
    <property type="molecule type" value="Genomic_DNA"/>
</dbReference>
<dbReference type="PROSITE" id="PS51183">
    <property type="entry name" value="JMJN"/>
    <property type="match status" value="1"/>
</dbReference>
<dbReference type="FunFam" id="2.60.120.650:FF:000016">
    <property type="entry name" value="Lysine-specific demethylase isoform A"/>
    <property type="match status" value="1"/>
</dbReference>
<evidence type="ECO:0008006" key="13">
    <source>
        <dbReference type="Google" id="ProtNLM"/>
    </source>
</evidence>
<dbReference type="Pfam" id="PF02375">
    <property type="entry name" value="JmjN"/>
    <property type="match status" value="1"/>
</dbReference>
<protein>
    <recommendedName>
        <fullName evidence="13">Lysine-specific demethylase JMJ706-like</fullName>
    </recommendedName>
</protein>
<evidence type="ECO:0000313" key="12">
    <source>
        <dbReference type="Proteomes" id="UP001367508"/>
    </source>
</evidence>
<dbReference type="Pfam" id="PF02373">
    <property type="entry name" value="JmjC"/>
    <property type="match status" value="1"/>
</dbReference>